<protein>
    <submittedName>
        <fullName evidence="1">Uncharacterized protein</fullName>
    </submittedName>
</protein>
<reference evidence="1 2" key="1">
    <citation type="submission" date="2019-08" db="EMBL/GenBank/DDBJ databases">
        <title>The genome of the soybean aphid Biotype 1, its phylome, world population structure and adaptation to the North American continent.</title>
        <authorList>
            <person name="Giordano R."/>
            <person name="Donthu R.K."/>
            <person name="Hernandez A.G."/>
            <person name="Wright C.L."/>
            <person name="Zimin A.V."/>
        </authorList>
    </citation>
    <scope>NUCLEOTIDE SEQUENCE [LARGE SCALE GENOMIC DNA]</scope>
    <source>
        <tissue evidence="1">Whole aphids</tissue>
    </source>
</reference>
<dbReference type="AlphaFoldDB" id="A0A6G0T2Q0"/>
<organism evidence="1 2">
    <name type="scientific">Aphis glycines</name>
    <name type="common">Soybean aphid</name>
    <dbReference type="NCBI Taxonomy" id="307491"/>
    <lineage>
        <taxon>Eukaryota</taxon>
        <taxon>Metazoa</taxon>
        <taxon>Ecdysozoa</taxon>
        <taxon>Arthropoda</taxon>
        <taxon>Hexapoda</taxon>
        <taxon>Insecta</taxon>
        <taxon>Pterygota</taxon>
        <taxon>Neoptera</taxon>
        <taxon>Paraneoptera</taxon>
        <taxon>Hemiptera</taxon>
        <taxon>Sternorrhyncha</taxon>
        <taxon>Aphidomorpha</taxon>
        <taxon>Aphidoidea</taxon>
        <taxon>Aphididae</taxon>
        <taxon>Aphidini</taxon>
        <taxon>Aphis</taxon>
        <taxon>Aphis</taxon>
    </lineage>
</organism>
<evidence type="ECO:0000313" key="1">
    <source>
        <dbReference type="EMBL" id="KAE9524913.1"/>
    </source>
</evidence>
<dbReference type="EMBL" id="VYZN01000065">
    <property type="protein sequence ID" value="KAE9524913.1"/>
    <property type="molecule type" value="Genomic_DNA"/>
</dbReference>
<gene>
    <name evidence="1" type="ORF">AGLY_014963</name>
</gene>
<accession>A0A6G0T2Q0</accession>
<sequence length="174" mass="19591">MLLPTTISLTVTIFGCCDFKSVLISLSDVIGNPSFSFSIFNRFKATISSVCFSLARAGRYSLGNKGGDEFFSNRMKLMNQNCQCHHQNLELILQMLLLLIYLDSMVELKILTLLSSSCSSFSFSEPDEDESFDNTTNITGYVCVFVFQDAWNDVFLLNPDVYDDLLLYALTCEL</sequence>
<proteinExistence type="predicted"/>
<comment type="caution">
    <text evidence="1">The sequence shown here is derived from an EMBL/GenBank/DDBJ whole genome shotgun (WGS) entry which is preliminary data.</text>
</comment>
<keyword evidence="2" id="KW-1185">Reference proteome</keyword>
<evidence type="ECO:0000313" key="2">
    <source>
        <dbReference type="Proteomes" id="UP000475862"/>
    </source>
</evidence>
<dbReference type="Proteomes" id="UP000475862">
    <property type="component" value="Unassembled WGS sequence"/>
</dbReference>
<name>A0A6G0T2Q0_APHGL</name>